<sequence length="410" mass="46754">MRSIYRESYKPTEMTTDGLLDTSNDIKSLPLTILTIVLTITVCVFFIDYQRVIDTQGYLVSDKGVVRVFGEQGLVVDKLHIQENDYVSLGDNLVEFKRSIFNAEGKDVLRMKYNINQSALSSLQEEISSTEELYVVLKKKLLERIEKNEREINIIQDEMKLTVENVDIVDDKIAMYEELQKNKHMSKVSLLDQKSLKVNLLSRLKQLERDVFSITKENEILNTEIEELEKSKVLSISQLKRDVSELEIMSAEFGVSESSIIKSPSAGVVTMLNTNVGYEVDGLPLFTIIPKGSVLYAEIYLPSEKISWVEVGDEMDIKYHSFPYEKFGKFKGVITKISPVPVPFTQLSEMAKETLELNPSSGYYKLTARIEDNKVYVDGHDKTLSPSMAFNVSIKGDIMKLYEWLLLSDK</sequence>
<reference evidence="3" key="1">
    <citation type="submission" date="2021-12" db="EMBL/GenBank/DDBJ databases">
        <title>Enterovibrio ZSDZ35 sp. nov. and Enterovibrio ZSDZ42 sp. nov., isolated from coastal seawater in Qingdao.</title>
        <authorList>
            <person name="Zhang P."/>
        </authorList>
    </citation>
    <scope>NUCLEOTIDE SEQUENCE</scope>
    <source>
        <strain evidence="3">ZSDZ35</strain>
    </source>
</reference>
<dbReference type="Proteomes" id="UP001149821">
    <property type="component" value="Unassembled WGS sequence"/>
</dbReference>
<gene>
    <name evidence="3" type="ORF">LRP49_07125</name>
</gene>
<accession>A0ABT5QJ13</accession>
<keyword evidence="1" id="KW-0175">Coiled coil</keyword>
<name>A0ABT5QJ13_9GAMM</name>
<comment type="caution">
    <text evidence="3">The sequence shown here is derived from an EMBL/GenBank/DDBJ whole genome shotgun (WGS) entry which is preliminary data.</text>
</comment>
<feature type="coiled-coil region" evidence="1">
    <location>
        <begin position="190"/>
        <end position="231"/>
    </location>
</feature>
<dbReference type="InterPro" id="IPR050739">
    <property type="entry name" value="MFP"/>
</dbReference>
<dbReference type="PANTHER" id="PTHR30386:SF28">
    <property type="entry name" value="EXPORTED PROTEIN"/>
    <property type="match status" value="1"/>
</dbReference>
<proteinExistence type="predicted"/>
<feature type="coiled-coil region" evidence="1">
    <location>
        <begin position="120"/>
        <end position="165"/>
    </location>
</feature>
<evidence type="ECO:0000256" key="1">
    <source>
        <dbReference type="SAM" id="Coils"/>
    </source>
</evidence>
<dbReference type="RefSeq" id="WP_274141240.1">
    <property type="nucleotide sequence ID" value="NZ_JAJUBB010000004.1"/>
</dbReference>
<dbReference type="PRINTS" id="PR01490">
    <property type="entry name" value="RTXTOXIND"/>
</dbReference>
<organism evidence="3 4">
    <name type="scientific">Enterovibrio qingdaonensis</name>
    <dbReference type="NCBI Taxonomy" id="2899818"/>
    <lineage>
        <taxon>Bacteria</taxon>
        <taxon>Pseudomonadati</taxon>
        <taxon>Pseudomonadota</taxon>
        <taxon>Gammaproteobacteria</taxon>
        <taxon>Vibrionales</taxon>
        <taxon>Vibrionaceae</taxon>
        <taxon>Enterovibrio</taxon>
    </lineage>
</organism>
<keyword evidence="2" id="KW-0472">Membrane</keyword>
<dbReference type="Gene3D" id="2.40.30.170">
    <property type="match status" value="1"/>
</dbReference>
<protein>
    <submittedName>
        <fullName evidence="3">HlyD family secretion protein</fullName>
    </submittedName>
</protein>
<keyword evidence="4" id="KW-1185">Reference proteome</keyword>
<evidence type="ECO:0000313" key="3">
    <source>
        <dbReference type="EMBL" id="MDD1780972.1"/>
    </source>
</evidence>
<evidence type="ECO:0000256" key="2">
    <source>
        <dbReference type="SAM" id="Phobius"/>
    </source>
</evidence>
<keyword evidence="2" id="KW-1133">Transmembrane helix</keyword>
<feature type="transmembrane region" description="Helical" evidence="2">
    <location>
        <begin position="29"/>
        <end position="47"/>
    </location>
</feature>
<keyword evidence="2" id="KW-0812">Transmembrane</keyword>
<evidence type="ECO:0000313" key="4">
    <source>
        <dbReference type="Proteomes" id="UP001149821"/>
    </source>
</evidence>
<dbReference type="EMBL" id="JAJUBB010000004">
    <property type="protein sequence ID" value="MDD1780972.1"/>
    <property type="molecule type" value="Genomic_DNA"/>
</dbReference>
<dbReference type="PANTHER" id="PTHR30386">
    <property type="entry name" value="MEMBRANE FUSION SUBUNIT OF EMRAB-TOLC MULTIDRUG EFFLUX PUMP"/>
    <property type="match status" value="1"/>
</dbReference>